<dbReference type="GeneID" id="10041744"/>
<evidence type="ECO:0000313" key="1">
    <source>
        <dbReference type="EMBL" id="ADT84403.1"/>
    </source>
</evidence>
<keyword evidence="2" id="KW-1185">Reference proteome</keyword>
<dbReference type="KEGG" id="tba:TERMP_01428"/>
<dbReference type="Proteomes" id="UP000007478">
    <property type="component" value="Chromosome"/>
</dbReference>
<organism evidence="1 2">
    <name type="scientific">Thermococcus barophilus (strain DSM 11836 / MP)</name>
    <dbReference type="NCBI Taxonomy" id="391623"/>
    <lineage>
        <taxon>Archaea</taxon>
        <taxon>Methanobacteriati</taxon>
        <taxon>Methanobacteriota</taxon>
        <taxon>Thermococci</taxon>
        <taxon>Thermococcales</taxon>
        <taxon>Thermococcaceae</taxon>
        <taxon>Thermococcus</taxon>
    </lineage>
</organism>
<dbReference type="AlphaFoldDB" id="F0LI03"/>
<dbReference type="HOGENOM" id="CLU_041281_0_0_2"/>
<accession>F0LI03</accession>
<proteinExistence type="predicted"/>
<dbReference type="OrthoDB" id="381830at2157"/>
<reference evidence="1 2" key="1">
    <citation type="journal article" date="2011" name="J. Bacteriol.">
        <title>Complete genome sequence of the hyperthermophilic, piezophilic, heterotrophic, and carboxydotrophic archaeon Thermococcus barophilus MP.</title>
        <authorList>
            <person name="Vannier P."/>
            <person name="Marteinsson V.T."/>
            <person name="Fridjonsson O.H."/>
            <person name="Oger P."/>
            <person name="Jebbar M."/>
        </authorList>
    </citation>
    <scope>NUCLEOTIDE SEQUENCE [LARGE SCALE GENOMIC DNA]</scope>
    <source>
        <strain evidence="2">DSM 11836 / MP</strain>
    </source>
</reference>
<gene>
    <name evidence="1" type="ordered locus">TERMP_01428</name>
</gene>
<evidence type="ECO:0000313" key="2">
    <source>
        <dbReference type="Proteomes" id="UP000007478"/>
    </source>
</evidence>
<dbReference type="Pfam" id="PF14236">
    <property type="entry name" value="DruA"/>
    <property type="match status" value="1"/>
</dbReference>
<dbReference type="RefSeq" id="WP_013467701.1">
    <property type="nucleotide sequence ID" value="NC_014804.1"/>
</dbReference>
<dbReference type="PATRIC" id="fig|391623.17.peg.1428"/>
<sequence>MNEQNLDEIREKLISYFHELGFLVNPHLKPKDYSKDFLRLLHSKRRIEQLYKHKDFLEQYYPLIREYYKDMEINLEDIKLEVKFVERGTEEYILFKWWNLVWWSLPYEKSVGRRIYYMLFDKYHNLPFGLVVLQSPILYCKARDEYLGITKETRDYWINQSLYGQRIGALPPYNKIFGGKMVSMSLASVEIRKRYREKYKNKVTAKKKRILPARLLFIYTLSAYGRSKLYEDLYYDTLPLSIFVGYSSGAGTFHITDGIYKELLKILGENVNTSTFVSPSRKLKLVSRAFRILGLYGFEYHNIKRGVYLFPHVNNLREVINNNERPKWRNIKFENLFEHWLQNYVPDKLKRKKIKVSWGKLIKSVDYPFDKSKIHSF</sequence>
<protein>
    <submittedName>
        <fullName evidence="1">Uncharacterized protein</fullName>
    </submittedName>
</protein>
<dbReference type="EMBL" id="CP002372">
    <property type="protein sequence ID" value="ADT84403.1"/>
    <property type="molecule type" value="Genomic_DNA"/>
</dbReference>
<dbReference type="InterPro" id="IPR025639">
    <property type="entry name" value="DruA"/>
</dbReference>
<name>F0LI03_THEBM</name>